<evidence type="ECO:0000256" key="1">
    <source>
        <dbReference type="ARBA" id="ARBA00001970"/>
    </source>
</evidence>
<dbReference type="Pfam" id="PF00042">
    <property type="entry name" value="Globin"/>
    <property type="match status" value="1"/>
</dbReference>
<dbReference type="InterPro" id="IPR012292">
    <property type="entry name" value="Globin/Proto"/>
</dbReference>
<dbReference type="InterPro" id="IPR009050">
    <property type="entry name" value="Globin-like_sf"/>
</dbReference>
<dbReference type="InterPro" id="IPR017938">
    <property type="entry name" value="Riboflavin_synthase-like_b-brl"/>
</dbReference>
<protein>
    <recommendedName>
        <fullName evidence="3">nitric oxide dioxygenase</fullName>
        <ecNumber evidence="3">1.14.12.17</ecNumber>
    </recommendedName>
</protein>
<dbReference type="Gene3D" id="1.10.490.10">
    <property type="entry name" value="Globins"/>
    <property type="match status" value="1"/>
</dbReference>
<proteinExistence type="inferred from homology"/>
<sequence length="426" mass="46443">MLDGYFFVFKYAFNILIIGEFMISASARPYIDASVPVLRAHGLAITTTFYRNMFVAHPELTNLFNMGNQASGVQQQSLAAAVFAYAANIGNTAALGPVIERIVQKHLSVGIRAEHYPIVGQYLIGAIQETLGDAATAPLLAAWVEAYDSLARLLINAEKKAYAQAGIMPGQLRNMRVTQRHNESTGIVSFVLEPMDGDAVPSFKPGQYISVAVDLGDGHRQLRQYSLSDAPGLDHLRISVKRELAQPEAPRGEVSNWIHDNIKEGSVLQVTHPFGEFTPDTESAEPIVLLSAGIGITPMIAVLNRIAIKQPSRPMIFSHAARDSDHLSHRRDLDAAQARMPNLQIITFLETTTAGSSGDQSIVGQARTGLMEIAQLPSWPRSETNVYLCGPIGFMKAQWQALVAAGVPLTHVHREVFGPEMLDTLI</sequence>
<organism evidence="17 18">
    <name type="scientific">Actimicrobium antarcticum</name>
    <dbReference type="NCBI Taxonomy" id="1051899"/>
    <lineage>
        <taxon>Bacteria</taxon>
        <taxon>Pseudomonadati</taxon>
        <taxon>Pseudomonadota</taxon>
        <taxon>Betaproteobacteria</taxon>
        <taxon>Burkholderiales</taxon>
        <taxon>Oxalobacteraceae</taxon>
        <taxon>Actimicrobium</taxon>
    </lineage>
</organism>
<evidence type="ECO:0000256" key="3">
    <source>
        <dbReference type="ARBA" id="ARBA00012229"/>
    </source>
</evidence>
<evidence type="ECO:0000256" key="5">
    <source>
        <dbReference type="ARBA" id="ARBA00022617"/>
    </source>
</evidence>
<evidence type="ECO:0000256" key="9">
    <source>
        <dbReference type="ARBA" id="ARBA00023004"/>
    </source>
</evidence>
<dbReference type="CDD" id="cd06184">
    <property type="entry name" value="flavohem_like_fad_nad_binding"/>
    <property type="match status" value="1"/>
</dbReference>
<evidence type="ECO:0000256" key="2">
    <source>
        <dbReference type="ARBA" id="ARBA00006401"/>
    </source>
</evidence>
<keyword evidence="14" id="KW-0813">Transport</keyword>
<feature type="domain" description="Globin" evidence="15">
    <location>
        <begin position="22"/>
        <end position="159"/>
    </location>
</feature>
<comment type="catalytic activity">
    <reaction evidence="13">
        <text>2 nitric oxide + NADPH + 2 O2 = 2 nitrate + NADP(+) + H(+)</text>
        <dbReference type="Rhea" id="RHEA:19465"/>
        <dbReference type="ChEBI" id="CHEBI:15378"/>
        <dbReference type="ChEBI" id="CHEBI:15379"/>
        <dbReference type="ChEBI" id="CHEBI:16480"/>
        <dbReference type="ChEBI" id="CHEBI:17632"/>
        <dbReference type="ChEBI" id="CHEBI:57783"/>
        <dbReference type="ChEBI" id="CHEBI:58349"/>
        <dbReference type="EC" id="1.14.12.17"/>
    </reaction>
</comment>
<keyword evidence="6 14" id="KW-0561">Oxygen transport</keyword>
<dbReference type="Gene3D" id="3.40.50.80">
    <property type="entry name" value="Nucleotide-binding domain of ferredoxin-NADP reductase (FNR) module"/>
    <property type="match status" value="1"/>
</dbReference>
<dbReference type="PANTHER" id="PTHR43396">
    <property type="entry name" value="FLAVOHEMOPROTEIN"/>
    <property type="match status" value="1"/>
</dbReference>
<keyword evidence="4" id="KW-0216">Detoxification</keyword>
<evidence type="ECO:0000256" key="11">
    <source>
        <dbReference type="ARBA" id="ARBA00025094"/>
    </source>
</evidence>
<comment type="function">
    <text evidence="11">Is involved in NO detoxification in an aerobic process, termed nitric oxide dioxygenase (NOD) reaction that utilizes O(2) and NAD(P)H to convert NO to nitrate, which protects the bacterium from various noxious nitrogen compounds. Therefore, plays a central role in the inducible response to nitrosative stress.</text>
</comment>
<dbReference type="InterPro" id="IPR000971">
    <property type="entry name" value="Globin"/>
</dbReference>
<evidence type="ECO:0000256" key="12">
    <source>
        <dbReference type="ARBA" id="ARBA00048649"/>
    </source>
</evidence>
<dbReference type="Pfam" id="PF00175">
    <property type="entry name" value="NAD_binding_1"/>
    <property type="match status" value="1"/>
</dbReference>
<evidence type="ECO:0000259" key="15">
    <source>
        <dbReference type="PROSITE" id="PS01033"/>
    </source>
</evidence>
<evidence type="ECO:0000256" key="7">
    <source>
        <dbReference type="ARBA" id="ARBA00022723"/>
    </source>
</evidence>
<evidence type="ECO:0000256" key="6">
    <source>
        <dbReference type="ARBA" id="ARBA00022621"/>
    </source>
</evidence>
<gene>
    <name evidence="17" type="primary">hmpA</name>
    <name evidence="17" type="ORF">GCM10022212_10220</name>
</gene>
<evidence type="ECO:0000313" key="18">
    <source>
        <dbReference type="Proteomes" id="UP001501353"/>
    </source>
</evidence>
<dbReference type="InterPro" id="IPR001709">
    <property type="entry name" value="Flavoprot_Pyr_Nucl_cyt_Rdtase"/>
</dbReference>
<reference evidence="18" key="1">
    <citation type="journal article" date="2019" name="Int. J. Syst. Evol. Microbiol.">
        <title>The Global Catalogue of Microorganisms (GCM) 10K type strain sequencing project: providing services to taxonomists for standard genome sequencing and annotation.</title>
        <authorList>
            <consortium name="The Broad Institute Genomics Platform"/>
            <consortium name="The Broad Institute Genome Sequencing Center for Infectious Disease"/>
            <person name="Wu L."/>
            <person name="Ma J."/>
        </authorList>
    </citation>
    <scope>NUCLEOTIDE SEQUENCE [LARGE SCALE GENOMIC DNA]</scope>
    <source>
        <strain evidence="18">JCM 16673</strain>
    </source>
</reference>
<dbReference type="PRINTS" id="PR00410">
    <property type="entry name" value="PHEHYDRXLASE"/>
</dbReference>
<keyword evidence="7" id="KW-0479">Metal-binding</keyword>
<dbReference type="PRINTS" id="PR00371">
    <property type="entry name" value="FPNCR"/>
</dbReference>
<evidence type="ECO:0000256" key="10">
    <source>
        <dbReference type="ARBA" id="ARBA00023027"/>
    </source>
</evidence>
<feature type="domain" description="FAD-binding FR-type" evidence="16">
    <location>
        <begin position="170"/>
        <end position="280"/>
    </location>
</feature>
<dbReference type="Pfam" id="PF00970">
    <property type="entry name" value="FAD_binding_6"/>
    <property type="match status" value="1"/>
</dbReference>
<evidence type="ECO:0000256" key="13">
    <source>
        <dbReference type="ARBA" id="ARBA00049433"/>
    </source>
</evidence>
<dbReference type="CDD" id="cd08922">
    <property type="entry name" value="FHb-globin"/>
    <property type="match status" value="1"/>
</dbReference>
<evidence type="ECO:0000256" key="8">
    <source>
        <dbReference type="ARBA" id="ARBA00022857"/>
    </source>
</evidence>
<dbReference type="Proteomes" id="UP001501353">
    <property type="component" value="Unassembled WGS sequence"/>
</dbReference>
<keyword evidence="10" id="KW-0520">NAD</keyword>
<evidence type="ECO:0000313" key="17">
    <source>
        <dbReference type="EMBL" id="GAA4016847.1"/>
    </source>
</evidence>
<comment type="similarity">
    <text evidence="2">In the C-terminal section; belongs to the flavoprotein pyridine nucleotide cytochrome reductase family.</text>
</comment>
<keyword evidence="5 14" id="KW-0349">Heme</keyword>
<keyword evidence="8" id="KW-0521">NADP</keyword>
<comment type="caution">
    <text evidence="17">The sequence shown here is derived from an EMBL/GenBank/DDBJ whole genome shotgun (WGS) entry which is preliminary data.</text>
</comment>
<dbReference type="SUPFAM" id="SSF46458">
    <property type="entry name" value="Globin-like"/>
    <property type="match status" value="1"/>
</dbReference>
<dbReference type="InterPro" id="IPR001433">
    <property type="entry name" value="OxRdtase_FAD/NAD-bd"/>
</dbReference>
<keyword evidence="9" id="KW-0408">Iron</keyword>
<dbReference type="EC" id="1.14.12.17" evidence="3"/>
<dbReference type="InterPro" id="IPR017927">
    <property type="entry name" value="FAD-bd_FR_type"/>
</dbReference>
<evidence type="ECO:0000256" key="14">
    <source>
        <dbReference type="RuleBase" id="RU000356"/>
    </source>
</evidence>
<dbReference type="InterPro" id="IPR039261">
    <property type="entry name" value="FNR_nucleotide-bd"/>
</dbReference>
<keyword evidence="18" id="KW-1185">Reference proteome</keyword>
<comment type="cofactor">
    <cofactor evidence="1">
        <name>heme b</name>
        <dbReference type="ChEBI" id="CHEBI:60344"/>
    </cofactor>
</comment>
<comment type="similarity">
    <text evidence="14">Belongs to the globin family.</text>
</comment>
<dbReference type="PROSITE" id="PS51384">
    <property type="entry name" value="FAD_FR"/>
    <property type="match status" value="1"/>
</dbReference>
<dbReference type="Gene3D" id="2.40.30.10">
    <property type="entry name" value="Translation factors"/>
    <property type="match status" value="1"/>
</dbReference>
<dbReference type="EMBL" id="BAAAZE010000005">
    <property type="protein sequence ID" value="GAA4016847.1"/>
    <property type="molecule type" value="Genomic_DNA"/>
</dbReference>
<dbReference type="SUPFAM" id="SSF63380">
    <property type="entry name" value="Riboflavin synthase domain-like"/>
    <property type="match status" value="1"/>
</dbReference>
<name>A0ABP7SV79_9BURK</name>
<evidence type="ECO:0000259" key="16">
    <source>
        <dbReference type="PROSITE" id="PS51384"/>
    </source>
</evidence>
<accession>A0ABP7SV79</accession>
<dbReference type="PROSITE" id="PS01033">
    <property type="entry name" value="GLOBIN"/>
    <property type="match status" value="1"/>
</dbReference>
<comment type="catalytic activity">
    <reaction evidence="12">
        <text>2 nitric oxide + NADH + 2 O2 = 2 nitrate + NAD(+) + H(+)</text>
        <dbReference type="Rhea" id="RHEA:19469"/>
        <dbReference type="ChEBI" id="CHEBI:15378"/>
        <dbReference type="ChEBI" id="CHEBI:15379"/>
        <dbReference type="ChEBI" id="CHEBI:16480"/>
        <dbReference type="ChEBI" id="CHEBI:17632"/>
        <dbReference type="ChEBI" id="CHEBI:57540"/>
        <dbReference type="ChEBI" id="CHEBI:57945"/>
        <dbReference type="EC" id="1.14.12.17"/>
    </reaction>
</comment>
<dbReference type="SUPFAM" id="SSF52343">
    <property type="entry name" value="Ferredoxin reductase-like, C-terminal NADP-linked domain"/>
    <property type="match status" value="1"/>
</dbReference>
<evidence type="ECO:0000256" key="4">
    <source>
        <dbReference type="ARBA" id="ARBA00022575"/>
    </source>
</evidence>
<dbReference type="PANTHER" id="PTHR43396:SF3">
    <property type="entry name" value="FLAVOHEMOPROTEIN"/>
    <property type="match status" value="1"/>
</dbReference>
<dbReference type="InterPro" id="IPR008333">
    <property type="entry name" value="Cbr1-like_FAD-bd_dom"/>
</dbReference>